<reference evidence="1 2" key="1">
    <citation type="submission" date="2020-11" db="EMBL/GenBank/DDBJ databases">
        <authorList>
            <person name="Wallbank WR R."/>
            <person name="Pardo Diaz C."/>
            <person name="Kozak K."/>
            <person name="Martin S."/>
            <person name="Jiggins C."/>
            <person name="Moest M."/>
            <person name="Warren A I."/>
            <person name="Generalovic N T."/>
            <person name="Byers J.R.P. K."/>
            <person name="Montejo-Kovacevich G."/>
            <person name="Yen C E."/>
        </authorList>
    </citation>
    <scope>NUCLEOTIDE SEQUENCE [LARGE SCALE GENOMIC DNA]</scope>
</reference>
<evidence type="ECO:0000313" key="1">
    <source>
        <dbReference type="EMBL" id="CAD7091728.1"/>
    </source>
</evidence>
<sequence>MIPQNRYFSVFFSNNFQAIPRENIYYSLDDINSKKMNQMNLHDQFHHFDYGSGCICEINPNNWQQQADYYPQYSDDFYSENNGCNCPGHFEMPVTNFPLEGSHMYGFQQMTPADTTRQPLPWEYANLQIPINSPIIPSHTYQRGPECIHEARHDTGPISLPHENSSVPAVSNPAETVHSLSTCKGQKLEDVILSISSHLQKKPSEMNCNQILLDYITAEIFQDDSTEIYRFVENIEKNQNWVKHDDCSGGTTENYLLRSWFLTRLNINNFKDDIFD</sequence>
<name>A0A7R8Z1A9_HERIL</name>
<keyword evidence="2" id="KW-1185">Reference proteome</keyword>
<dbReference type="EMBL" id="LR899013">
    <property type="protein sequence ID" value="CAD7091728.1"/>
    <property type="molecule type" value="Genomic_DNA"/>
</dbReference>
<dbReference type="AlphaFoldDB" id="A0A7R8Z1A9"/>
<accession>A0A7R8Z1A9</accession>
<gene>
    <name evidence="1" type="ORF">HERILL_LOCUS14132</name>
</gene>
<proteinExistence type="predicted"/>
<protein>
    <submittedName>
        <fullName evidence="1">Uncharacterized protein</fullName>
    </submittedName>
</protein>
<organism evidence="1 2">
    <name type="scientific">Hermetia illucens</name>
    <name type="common">Black soldier fly</name>
    <dbReference type="NCBI Taxonomy" id="343691"/>
    <lineage>
        <taxon>Eukaryota</taxon>
        <taxon>Metazoa</taxon>
        <taxon>Ecdysozoa</taxon>
        <taxon>Arthropoda</taxon>
        <taxon>Hexapoda</taxon>
        <taxon>Insecta</taxon>
        <taxon>Pterygota</taxon>
        <taxon>Neoptera</taxon>
        <taxon>Endopterygota</taxon>
        <taxon>Diptera</taxon>
        <taxon>Brachycera</taxon>
        <taxon>Stratiomyomorpha</taxon>
        <taxon>Stratiomyidae</taxon>
        <taxon>Hermetiinae</taxon>
        <taxon>Hermetia</taxon>
    </lineage>
</organism>
<dbReference type="InParanoid" id="A0A7R8Z1A9"/>
<evidence type="ECO:0000313" key="2">
    <source>
        <dbReference type="Proteomes" id="UP000594454"/>
    </source>
</evidence>
<dbReference type="Proteomes" id="UP000594454">
    <property type="component" value="Chromosome 5"/>
</dbReference>